<gene>
    <name evidence="9 12" type="primary">ispE</name>
    <name evidence="12" type="ORF">ENW50_03425</name>
</gene>
<comment type="function">
    <text evidence="9">Catalyzes the phosphorylation of the position 2 hydroxy group of 4-diphosphocytidyl-2C-methyl-D-erythritol.</text>
</comment>
<evidence type="ECO:0000259" key="11">
    <source>
        <dbReference type="Pfam" id="PF08544"/>
    </source>
</evidence>
<dbReference type="InterPro" id="IPR014721">
    <property type="entry name" value="Ribsml_uS5_D2-typ_fold_subgr"/>
</dbReference>
<dbReference type="GO" id="GO:0050515">
    <property type="term" value="F:4-(cytidine 5'-diphospho)-2-C-methyl-D-erythritol kinase activity"/>
    <property type="evidence" value="ECO:0007669"/>
    <property type="project" value="UniProtKB-UniRule"/>
</dbReference>
<evidence type="ECO:0000256" key="5">
    <source>
        <dbReference type="ARBA" id="ARBA00022741"/>
    </source>
</evidence>
<dbReference type="AlphaFoldDB" id="A0A7V4XRC4"/>
<proteinExistence type="inferred from homology"/>
<evidence type="ECO:0000256" key="6">
    <source>
        <dbReference type="ARBA" id="ARBA00022777"/>
    </source>
</evidence>
<reference evidence="12" key="1">
    <citation type="journal article" date="2020" name="mSystems">
        <title>Genome- and Community-Level Interaction Insights into Carbon Utilization and Element Cycling Functions of Hydrothermarchaeota in Hydrothermal Sediment.</title>
        <authorList>
            <person name="Zhou Z."/>
            <person name="Liu Y."/>
            <person name="Xu W."/>
            <person name="Pan J."/>
            <person name="Luo Z.H."/>
            <person name="Li M."/>
        </authorList>
    </citation>
    <scope>NUCLEOTIDE SEQUENCE [LARGE SCALE GENOMIC DNA]</scope>
    <source>
        <strain evidence="12">SpSt-855</strain>
    </source>
</reference>
<comment type="pathway">
    <text evidence="9">Isoprenoid biosynthesis; isopentenyl diphosphate biosynthesis via DXP pathway; isopentenyl diphosphate from 1-deoxy-D-xylulose 5-phosphate: step 3/6.</text>
</comment>
<evidence type="ECO:0000256" key="9">
    <source>
        <dbReference type="HAMAP-Rule" id="MF_00061"/>
    </source>
</evidence>
<dbReference type="SUPFAM" id="SSF55060">
    <property type="entry name" value="GHMP Kinase, C-terminal domain"/>
    <property type="match status" value="1"/>
</dbReference>
<evidence type="ECO:0000256" key="3">
    <source>
        <dbReference type="ARBA" id="ARBA00017473"/>
    </source>
</evidence>
<comment type="similarity">
    <text evidence="1 9">Belongs to the GHMP kinase family. IspE subfamily.</text>
</comment>
<comment type="catalytic activity">
    <reaction evidence="9">
        <text>4-CDP-2-C-methyl-D-erythritol + ATP = 4-CDP-2-C-methyl-D-erythritol 2-phosphate + ADP + H(+)</text>
        <dbReference type="Rhea" id="RHEA:18437"/>
        <dbReference type="ChEBI" id="CHEBI:15378"/>
        <dbReference type="ChEBI" id="CHEBI:30616"/>
        <dbReference type="ChEBI" id="CHEBI:57823"/>
        <dbReference type="ChEBI" id="CHEBI:57919"/>
        <dbReference type="ChEBI" id="CHEBI:456216"/>
        <dbReference type="EC" id="2.7.1.148"/>
    </reaction>
</comment>
<accession>A0A7V4XRC4</accession>
<organism evidence="12">
    <name type="scientific">Acidobacterium capsulatum</name>
    <dbReference type="NCBI Taxonomy" id="33075"/>
    <lineage>
        <taxon>Bacteria</taxon>
        <taxon>Pseudomonadati</taxon>
        <taxon>Acidobacteriota</taxon>
        <taxon>Terriglobia</taxon>
        <taxon>Terriglobales</taxon>
        <taxon>Acidobacteriaceae</taxon>
        <taxon>Acidobacterium</taxon>
    </lineage>
</organism>
<dbReference type="GO" id="GO:0019288">
    <property type="term" value="P:isopentenyl diphosphate biosynthetic process, methylerythritol 4-phosphate pathway"/>
    <property type="evidence" value="ECO:0007669"/>
    <property type="project" value="UniProtKB-UniRule"/>
</dbReference>
<evidence type="ECO:0000256" key="1">
    <source>
        <dbReference type="ARBA" id="ARBA00009684"/>
    </source>
</evidence>
<dbReference type="UniPathway" id="UPA00056">
    <property type="reaction ID" value="UER00094"/>
</dbReference>
<dbReference type="Gene3D" id="3.30.230.10">
    <property type="match status" value="1"/>
</dbReference>
<keyword evidence="9" id="KW-0414">Isoprene biosynthesis</keyword>
<feature type="domain" description="GHMP kinase C-terminal" evidence="11">
    <location>
        <begin position="265"/>
        <end position="334"/>
    </location>
</feature>
<comment type="caution">
    <text evidence="9">Lacks conserved residue(s) required for the propagation of feature annotation.</text>
</comment>
<comment type="caution">
    <text evidence="12">The sequence shown here is derived from an EMBL/GenBank/DDBJ whole genome shotgun (WGS) entry which is preliminary data.</text>
</comment>
<name>A0A7V4XRC4_9BACT</name>
<dbReference type="Gene3D" id="3.30.70.890">
    <property type="entry name" value="GHMP kinase, C-terminal domain"/>
    <property type="match status" value="1"/>
</dbReference>
<dbReference type="GO" id="GO:0005524">
    <property type="term" value="F:ATP binding"/>
    <property type="evidence" value="ECO:0007669"/>
    <property type="project" value="UniProtKB-UniRule"/>
</dbReference>
<feature type="active site" evidence="9">
    <location>
        <position position="10"/>
    </location>
</feature>
<keyword evidence="4 9" id="KW-0808">Transferase</keyword>
<keyword evidence="7 9" id="KW-0067">ATP-binding</keyword>
<dbReference type="PANTHER" id="PTHR43527:SF2">
    <property type="entry name" value="4-DIPHOSPHOCYTIDYL-2-C-METHYL-D-ERYTHRITOL KINASE, CHLOROPLASTIC"/>
    <property type="match status" value="1"/>
</dbReference>
<dbReference type="HAMAP" id="MF_00061">
    <property type="entry name" value="IspE"/>
    <property type="match status" value="1"/>
</dbReference>
<evidence type="ECO:0000256" key="4">
    <source>
        <dbReference type="ARBA" id="ARBA00022679"/>
    </source>
</evidence>
<keyword evidence="5 9" id="KW-0547">Nucleotide-binding</keyword>
<dbReference type="EC" id="2.7.1.148" evidence="2 9"/>
<evidence type="ECO:0000259" key="10">
    <source>
        <dbReference type="Pfam" id="PF00288"/>
    </source>
</evidence>
<dbReference type="InterPro" id="IPR013750">
    <property type="entry name" value="GHMP_kinase_C_dom"/>
</dbReference>
<feature type="active site" evidence="9">
    <location>
        <position position="152"/>
    </location>
</feature>
<dbReference type="NCBIfam" id="TIGR00154">
    <property type="entry name" value="ispE"/>
    <property type="match status" value="1"/>
</dbReference>
<dbReference type="InterPro" id="IPR004424">
    <property type="entry name" value="IspE"/>
</dbReference>
<dbReference type="InterPro" id="IPR036554">
    <property type="entry name" value="GHMP_kinase_C_sf"/>
</dbReference>
<dbReference type="Pfam" id="PF00288">
    <property type="entry name" value="GHMP_kinases_N"/>
    <property type="match status" value="1"/>
</dbReference>
<dbReference type="EMBL" id="DTKL01000018">
    <property type="protein sequence ID" value="HGY93727.1"/>
    <property type="molecule type" value="Genomic_DNA"/>
</dbReference>
<evidence type="ECO:0000256" key="2">
    <source>
        <dbReference type="ARBA" id="ARBA00012052"/>
    </source>
</evidence>
<protein>
    <recommendedName>
        <fullName evidence="3 9">4-diphosphocytidyl-2-C-methyl-D-erythritol kinase</fullName>
        <shortName evidence="9">CMK</shortName>
        <ecNumber evidence="2 9">2.7.1.148</ecNumber>
    </recommendedName>
    <alternativeName>
        <fullName evidence="8 9">4-(cytidine-5'-diphospho)-2-C-methyl-D-erythritol kinase</fullName>
    </alternativeName>
</protein>
<evidence type="ECO:0000313" key="12">
    <source>
        <dbReference type="EMBL" id="HGY93727.1"/>
    </source>
</evidence>
<sequence length="363" mass="38234">MSTTVRSYCKINLGLAIGPSRADGYHALTTLYQTVAAHDLVTVSAAPAAGRKRTLTLTSNDARVPSTATGDAERNTAYKIVEKTLQVTEIAADVTIHIEKRLPVQGGLGAGSANAAAALVALERELSARPEWAAAGLSGPEKLLLASEVGSDVPLFLIGGSVLGVGRGEEVYPLPDLPAMPCVLALPDVGVSTPQAFRDWDALYTLPAGPAPGLAFHKKLTRLQASDKLSQLSRALASAMCEPHSSGVLPVGEDLAENPVLALVRTGIENDFEEVVFRQHPSLGPIKRILADSSSPEQSALYAALSGSGSALFGLYRTEAAAKAAEQRLTEHGIRSLRTETLPRGQYWSSMVVEQSTPPGHKF</sequence>
<dbReference type="PANTHER" id="PTHR43527">
    <property type="entry name" value="4-DIPHOSPHOCYTIDYL-2-C-METHYL-D-ERYTHRITOL KINASE, CHLOROPLASTIC"/>
    <property type="match status" value="1"/>
</dbReference>
<dbReference type="InterPro" id="IPR020568">
    <property type="entry name" value="Ribosomal_Su5_D2-typ_SF"/>
</dbReference>
<evidence type="ECO:0000256" key="7">
    <source>
        <dbReference type="ARBA" id="ARBA00022840"/>
    </source>
</evidence>
<feature type="domain" description="GHMP kinase N-terminal" evidence="10">
    <location>
        <begin position="75"/>
        <end position="160"/>
    </location>
</feature>
<dbReference type="SUPFAM" id="SSF54211">
    <property type="entry name" value="Ribosomal protein S5 domain 2-like"/>
    <property type="match status" value="1"/>
</dbReference>
<keyword evidence="6 9" id="KW-0418">Kinase</keyword>
<evidence type="ECO:0000256" key="8">
    <source>
        <dbReference type="ARBA" id="ARBA00032554"/>
    </source>
</evidence>
<dbReference type="Pfam" id="PF08544">
    <property type="entry name" value="GHMP_kinases_C"/>
    <property type="match status" value="1"/>
</dbReference>
<dbReference type="GO" id="GO:0016114">
    <property type="term" value="P:terpenoid biosynthetic process"/>
    <property type="evidence" value="ECO:0007669"/>
    <property type="project" value="UniProtKB-UniRule"/>
</dbReference>
<dbReference type="InterPro" id="IPR006204">
    <property type="entry name" value="GHMP_kinase_N_dom"/>
</dbReference>